<dbReference type="Proteomes" id="UP000838686">
    <property type="component" value="Unassembled WGS sequence"/>
</dbReference>
<keyword evidence="3" id="KW-0418">Kinase</keyword>
<organism evidence="7 8">
    <name type="scientific">Paenibacillus plantiphilus</name>
    <dbReference type="NCBI Taxonomy" id="2905650"/>
    <lineage>
        <taxon>Bacteria</taxon>
        <taxon>Bacillati</taxon>
        <taxon>Bacillota</taxon>
        <taxon>Bacilli</taxon>
        <taxon>Bacillales</taxon>
        <taxon>Paenibacillaceae</taxon>
        <taxon>Paenibacillus</taxon>
    </lineage>
</organism>
<comment type="caution">
    <text evidence="7">The sequence shown here is derived from an EMBL/GenBank/DDBJ whole genome shotgun (WGS) entry which is preliminary data.</text>
</comment>
<evidence type="ECO:0000256" key="4">
    <source>
        <dbReference type="ARBA" id="ARBA00022840"/>
    </source>
</evidence>
<evidence type="ECO:0000313" key="7">
    <source>
        <dbReference type="EMBL" id="CAH1194902.1"/>
    </source>
</evidence>
<dbReference type="SMART" id="SM00983">
    <property type="entry name" value="TPK_B1_binding"/>
    <property type="match status" value="1"/>
</dbReference>
<dbReference type="GO" id="GO:0004788">
    <property type="term" value="F:thiamine diphosphokinase activity"/>
    <property type="evidence" value="ECO:0007669"/>
    <property type="project" value="UniProtKB-EC"/>
</dbReference>
<dbReference type="InterPro" id="IPR036759">
    <property type="entry name" value="TPK_catalytic_sf"/>
</dbReference>
<dbReference type="SUPFAM" id="SSF63999">
    <property type="entry name" value="Thiamin pyrophosphokinase, catalytic domain"/>
    <property type="match status" value="1"/>
</dbReference>
<dbReference type="RefSeq" id="WP_236338847.1">
    <property type="nucleotide sequence ID" value="NZ_CAKMMF010000003.1"/>
</dbReference>
<dbReference type="InterPro" id="IPR053149">
    <property type="entry name" value="TPK"/>
</dbReference>
<evidence type="ECO:0000256" key="1">
    <source>
        <dbReference type="ARBA" id="ARBA00022679"/>
    </source>
</evidence>
<dbReference type="PANTHER" id="PTHR41299">
    <property type="entry name" value="THIAMINE PYROPHOSPHOKINASE"/>
    <property type="match status" value="1"/>
</dbReference>
<accession>A0ABM9BW03</accession>
<reference evidence="7" key="1">
    <citation type="submission" date="2022-01" db="EMBL/GenBank/DDBJ databases">
        <authorList>
            <person name="Criscuolo A."/>
        </authorList>
    </citation>
    <scope>NUCLEOTIDE SEQUENCE</scope>
    <source>
        <strain evidence="7">CIP111893</strain>
    </source>
</reference>
<dbReference type="Pfam" id="PF04263">
    <property type="entry name" value="TPK_catalytic"/>
    <property type="match status" value="1"/>
</dbReference>
<dbReference type="SUPFAM" id="SSF63862">
    <property type="entry name" value="Thiamin pyrophosphokinase, substrate-binding domain"/>
    <property type="match status" value="1"/>
</dbReference>
<feature type="domain" description="Thiamin pyrophosphokinase thiamin-binding" evidence="6">
    <location>
        <begin position="141"/>
        <end position="208"/>
    </location>
</feature>
<dbReference type="CDD" id="cd07995">
    <property type="entry name" value="TPK"/>
    <property type="match status" value="1"/>
</dbReference>
<dbReference type="EC" id="2.7.6.2" evidence="5"/>
<keyword evidence="1 7" id="KW-0808">Transferase</keyword>
<keyword evidence="4" id="KW-0067">ATP-binding</keyword>
<dbReference type="InterPro" id="IPR036371">
    <property type="entry name" value="TPK_B1-bd_sf"/>
</dbReference>
<name>A0ABM9BW03_9BACL</name>
<evidence type="ECO:0000256" key="5">
    <source>
        <dbReference type="NCBIfam" id="TIGR01378"/>
    </source>
</evidence>
<keyword evidence="2" id="KW-0547">Nucleotide-binding</keyword>
<dbReference type="InterPro" id="IPR007371">
    <property type="entry name" value="TPK_catalytic"/>
</dbReference>
<protein>
    <recommendedName>
        <fullName evidence="5">Thiamine diphosphokinase</fullName>
        <ecNumber evidence="5">2.7.6.2</ecNumber>
    </recommendedName>
</protein>
<evidence type="ECO:0000256" key="3">
    <source>
        <dbReference type="ARBA" id="ARBA00022777"/>
    </source>
</evidence>
<keyword evidence="8" id="KW-1185">Reference proteome</keyword>
<evidence type="ECO:0000256" key="2">
    <source>
        <dbReference type="ARBA" id="ARBA00022741"/>
    </source>
</evidence>
<dbReference type="InterPro" id="IPR007373">
    <property type="entry name" value="Thiamin_PyroPKinase_B1-bd"/>
</dbReference>
<dbReference type="NCBIfam" id="TIGR01378">
    <property type="entry name" value="thi_PPkinase"/>
    <property type="match status" value="1"/>
</dbReference>
<dbReference type="EMBL" id="CAKMMF010000003">
    <property type="protein sequence ID" value="CAH1194902.1"/>
    <property type="molecule type" value="Genomic_DNA"/>
</dbReference>
<evidence type="ECO:0000313" key="8">
    <source>
        <dbReference type="Proteomes" id="UP000838686"/>
    </source>
</evidence>
<sequence length="214" mass="23272">MVKKRILIFTGGRLGEWALEHIEENDILYGADGGALFLVSHGLRPTVSLGDFDSVTVEQLQQIKAASAETFDCDPVDKDFTDTELAFRQALRQKPDQIILFGALGTRFDHSLANVHLLRSAAESGVAAAIVDEHNSIRLVTDALVLERKARYSYVSLLPLTEKVAGITLTGFQYPLSNATLEIGQSLGISNILSSDRGTITITEGMLLVIESVD</sequence>
<dbReference type="Pfam" id="PF04265">
    <property type="entry name" value="TPK_B1_binding"/>
    <property type="match status" value="1"/>
</dbReference>
<gene>
    <name evidence="7" type="primary">thiN</name>
    <name evidence="7" type="ORF">PAECIP111893_00571</name>
</gene>
<dbReference type="PANTHER" id="PTHR41299:SF1">
    <property type="entry name" value="THIAMINE PYROPHOSPHOKINASE"/>
    <property type="match status" value="1"/>
</dbReference>
<dbReference type="InterPro" id="IPR006282">
    <property type="entry name" value="Thi_PPkinase"/>
</dbReference>
<evidence type="ECO:0000259" key="6">
    <source>
        <dbReference type="SMART" id="SM00983"/>
    </source>
</evidence>
<proteinExistence type="predicted"/>
<dbReference type="Gene3D" id="3.40.50.10240">
    <property type="entry name" value="Thiamin pyrophosphokinase, catalytic domain"/>
    <property type="match status" value="1"/>
</dbReference>